<evidence type="ECO:0000256" key="3">
    <source>
        <dbReference type="ARBA" id="ARBA00022801"/>
    </source>
</evidence>
<accession>M1LRM9</accession>
<comment type="similarity">
    <text evidence="1">Belongs to the helicase family. UvrD subfamily.</text>
</comment>
<reference evidence="15 16" key="1">
    <citation type="journal article" date="2013" name="Genome Biol. Evol.">
        <title>Genome evolution and phylogenomic analysis of candidatus kinetoplastibacterium, the betaproteobacterial endosymbionts of strigomonas and angomonas.</title>
        <authorList>
            <person name="Alves J.M."/>
            <person name="Serrano M.G."/>
            <person name="Maia da Silva F."/>
            <person name="Voegtly L.J."/>
            <person name="Matveyev A.V."/>
            <person name="Teixeira M.M."/>
            <person name="Camargo E.P."/>
            <person name="Buck G.A."/>
        </authorList>
    </citation>
    <scope>NUCLEOTIDE SEQUENCE [LARGE SCALE GENOMIC DNA]</scope>
    <source>
        <strain evidence="15 16">TCC079E</strain>
    </source>
</reference>
<evidence type="ECO:0000313" key="15">
    <source>
        <dbReference type="EMBL" id="AGF46791.1"/>
    </source>
</evidence>
<dbReference type="InterPro" id="IPR000408">
    <property type="entry name" value="Reg_chr_condens"/>
</dbReference>
<evidence type="ECO:0000256" key="8">
    <source>
        <dbReference type="ARBA" id="ARBA00034617"/>
    </source>
</evidence>
<evidence type="ECO:0000256" key="9">
    <source>
        <dbReference type="ARBA" id="ARBA00034808"/>
    </source>
</evidence>
<dbReference type="PROSITE" id="PS51198">
    <property type="entry name" value="UVRD_HELICASE_ATP_BIND"/>
    <property type="match status" value="1"/>
</dbReference>
<dbReference type="CDD" id="cd18807">
    <property type="entry name" value="SF1_C_UvrD"/>
    <property type="match status" value="1"/>
</dbReference>
<organism evidence="15 16">
    <name type="scientific">Candidatus Kinetoplastidibacterium desouzai TCC079E</name>
    <dbReference type="NCBI Taxonomy" id="1208919"/>
    <lineage>
        <taxon>Bacteria</taxon>
        <taxon>Pseudomonadati</taxon>
        <taxon>Pseudomonadota</taxon>
        <taxon>Betaproteobacteria</taxon>
        <taxon>Candidatus Kinetoplastidibacterium</taxon>
    </lineage>
</organism>
<dbReference type="Pfam" id="PF00580">
    <property type="entry name" value="UvrD-helicase"/>
    <property type="match status" value="1"/>
</dbReference>
<keyword evidence="4 12" id="KW-0347">Helicase</keyword>
<evidence type="ECO:0000256" key="12">
    <source>
        <dbReference type="PROSITE-ProRule" id="PRU00560"/>
    </source>
</evidence>
<dbReference type="Gene3D" id="1.10.486.10">
    <property type="entry name" value="PCRA, domain 4"/>
    <property type="match status" value="1"/>
</dbReference>
<dbReference type="PANTHER" id="PTHR11070:SF2">
    <property type="entry name" value="ATP-DEPENDENT DNA HELICASE SRS2"/>
    <property type="match status" value="1"/>
</dbReference>
<keyword evidence="5 12" id="KW-0067">ATP-binding</keyword>
<dbReference type="Proteomes" id="UP000011547">
    <property type="component" value="Chromosome"/>
</dbReference>
<dbReference type="InterPro" id="IPR000212">
    <property type="entry name" value="DNA_helicase_UvrD/REP"/>
</dbReference>
<dbReference type="SUPFAM" id="SSF52540">
    <property type="entry name" value="P-loop containing nucleoside triphosphate hydrolases"/>
    <property type="match status" value="1"/>
</dbReference>
<dbReference type="Gene3D" id="3.40.50.300">
    <property type="entry name" value="P-loop containing nucleotide triphosphate hydrolases"/>
    <property type="match status" value="2"/>
</dbReference>
<evidence type="ECO:0000256" key="6">
    <source>
        <dbReference type="ARBA" id="ARBA00023125"/>
    </source>
</evidence>
<dbReference type="GO" id="GO:0005524">
    <property type="term" value="F:ATP binding"/>
    <property type="evidence" value="ECO:0007669"/>
    <property type="project" value="UniProtKB-UniRule"/>
</dbReference>
<evidence type="ECO:0000259" key="14">
    <source>
        <dbReference type="PROSITE" id="PS51217"/>
    </source>
</evidence>
<keyword evidence="7" id="KW-0413">Isomerase</keyword>
<dbReference type="HOGENOM" id="CLU_004585_5_2_4"/>
<dbReference type="PROSITE" id="PS00626">
    <property type="entry name" value="RCC1_2"/>
    <property type="match status" value="1"/>
</dbReference>
<dbReference type="GO" id="GO:0033202">
    <property type="term" value="C:DNA helicase complex"/>
    <property type="evidence" value="ECO:0007669"/>
    <property type="project" value="TreeGrafter"/>
</dbReference>
<evidence type="ECO:0000256" key="5">
    <source>
        <dbReference type="ARBA" id="ARBA00022840"/>
    </source>
</evidence>
<evidence type="ECO:0000256" key="1">
    <source>
        <dbReference type="ARBA" id="ARBA00009922"/>
    </source>
</evidence>
<dbReference type="Pfam" id="PF21196">
    <property type="entry name" value="PcrA_UvrD_tudor"/>
    <property type="match status" value="1"/>
</dbReference>
<dbReference type="EMBL" id="CP003803">
    <property type="protein sequence ID" value="AGF46791.1"/>
    <property type="molecule type" value="Genomic_DNA"/>
</dbReference>
<dbReference type="GO" id="GO:0043138">
    <property type="term" value="F:3'-5' DNA helicase activity"/>
    <property type="evidence" value="ECO:0007669"/>
    <property type="project" value="UniProtKB-EC"/>
</dbReference>
<evidence type="ECO:0000256" key="2">
    <source>
        <dbReference type="ARBA" id="ARBA00022741"/>
    </source>
</evidence>
<dbReference type="Gene3D" id="1.10.10.160">
    <property type="match status" value="1"/>
</dbReference>
<feature type="domain" description="UvrD-like helicase C-terminal" evidence="14">
    <location>
        <begin position="282"/>
        <end position="575"/>
    </location>
</feature>
<dbReference type="InterPro" id="IPR013986">
    <property type="entry name" value="DExx_box_DNA_helicase_dom_sf"/>
</dbReference>
<dbReference type="eggNOG" id="COG0210">
    <property type="taxonomic scope" value="Bacteria"/>
</dbReference>
<dbReference type="InterPro" id="IPR014017">
    <property type="entry name" value="DNA_helicase_UvrD-like_C"/>
</dbReference>
<dbReference type="KEGG" id="kde:CDSE_0474"/>
<dbReference type="Pfam" id="PF13361">
    <property type="entry name" value="UvrD_C"/>
    <property type="match status" value="1"/>
</dbReference>
<keyword evidence="3 12" id="KW-0378">Hydrolase</keyword>
<sequence>MNLNDLNAEQEKAVTTGSSHTLVLAGAGSGKTKVLSSRMAWLLNTKQATTYDILAVTFTNKAAKEMISRVSSMLTTDIKGLWIGTFHGLCHKMLRIHWRESNLLQSFQIIDMSDQLSLIKRIIKSNDVNESKNQARDLQKFINYHKEYGIRSSKVEVYDSYSKKLTELYQEYEIQCSREGLVDFSELLLKSYELLKSDDNIRNYYQDRFRFILVDEFQDTNNLQYEWLRLLIGKSTSVFAVGDDDQSIYAFRGANVGNISLFDKYYAKGNIIRLEQNYRSLGHILGAANSLIKNNTGRLGKKLWTQSGDGDKVSVVETFNDSMESQWVVDEIKKLVKNNKVNPDEIAILYRSNAQSRVLEHAFFSRGVSYKVYGGLRFFERQEIKHALAYLRLIVNSNDNNSWIRVVNFPIRGIGPRTLDSLWAISREYDVSLYDAVKYYQGKSRANLVAFNNIINSLKELSNKLTLSSLVEYLLDFTGINSYYQNSKEESDKDRLENLKELVTAAMVFSTEDGYIDIPASSLLNSSLQDSNVFIEEKMTPLLSFLSHASLEAGDGQIDDNQPSVQLMTVHAAKGLEFRVVFITGVEEGLFPHENSVVDSSSVEEERRLMYVAITRAKEKLYITMANSRMLRGQTRYSSRSRFIQEIDNDHINFIKKQNINNVNVINKKYVYTDTLRANSNNFKSVASEVSVNNNKFYIGQHVRHKSFGDGVIVKLIGSGDDCQAQINFTNSGVKTIMLRIAKFE</sequence>
<dbReference type="InterPro" id="IPR027417">
    <property type="entry name" value="P-loop_NTPase"/>
</dbReference>
<dbReference type="InterPro" id="IPR014016">
    <property type="entry name" value="UvrD-like_ATP-bd"/>
</dbReference>
<dbReference type="PANTHER" id="PTHR11070">
    <property type="entry name" value="UVRD / RECB / PCRA DNA HELICASE FAMILY MEMBER"/>
    <property type="match status" value="1"/>
</dbReference>
<evidence type="ECO:0000259" key="13">
    <source>
        <dbReference type="PROSITE" id="PS51198"/>
    </source>
</evidence>
<dbReference type="GO" id="GO:0003677">
    <property type="term" value="F:DNA binding"/>
    <property type="evidence" value="ECO:0007669"/>
    <property type="project" value="UniProtKB-KW"/>
</dbReference>
<dbReference type="RefSeq" id="WP_015396202.1">
    <property type="nucleotide sequence ID" value="NC_020294.1"/>
</dbReference>
<feature type="domain" description="UvrD-like helicase ATP-binding" evidence="13">
    <location>
        <begin position="4"/>
        <end position="281"/>
    </location>
</feature>
<comment type="catalytic activity">
    <reaction evidence="8">
        <text>Couples ATP hydrolysis with the unwinding of duplex DNA by translocating in the 3'-5' direction.</text>
        <dbReference type="EC" id="5.6.2.4"/>
    </reaction>
</comment>
<feature type="binding site" evidence="12">
    <location>
        <begin position="25"/>
        <end position="32"/>
    </location>
    <ligand>
        <name>ATP</name>
        <dbReference type="ChEBI" id="CHEBI:30616"/>
    </ligand>
</feature>
<evidence type="ECO:0000256" key="4">
    <source>
        <dbReference type="ARBA" id="ARBA00022806"/>
    </source>
</evidence>
<dbReference type="STRING" id="1208919.CDSE_0474"/>
<keyword evidence="16" id="KW-1185">Reference proteome</keyword>
<dbReference type="EC" id="5.6.2.4" evidence="9"/>
<dbReference type="PATRIC" id="fig|1208919.3.peg.229"/>
<dbReference type="GO" id="GO:0016887">
    <property type="term" value="F:ATP hydrolysis activity"/>
    <property type="evidence" value="ECO:0007669"/>
    <property type="project" value="RHEA"/>
</dbReference>
<proteinExistence type="inferred from homology"/>
<evidence type="ECO:0000256" key="11">
    <source>
        <dbReference type="ARBA" id="ARBA00048988"/>
    </source>
</evidence>
<comment type="catalytic activity">
    <reaction evidence="11">
        <text>ATP + H2O = ADP + phosphate + H(+)</text>
        <dbReference type="Rhea" id="RHEA:13065"/>
        <dbReference type="ChEBI" id="CHEBI:15377"/>
        <dbReference type="ChEBI" id="CHEBI:15378"/>
        <dbReference type="ChEBI" id="CHEBI:30616"/>
        <dbReference type="ChEBI" id="CHEBI:43474"/>
        <dbReference type="ChEBI" id="CHEBI:456216"/>
        <dbReference type="EC" id="5.6.2.4"/>
    </reaction>
</comment>
<name>M1LRM9_9PROT</name>
<dbReference type="OrthoDB" id="5905204at2"/>
<dbReference type="CDD" id="cd17932">
    <property type="entry name" value="DEXQc_UvrD"/>
    <property type="match status" value="1"/>
</dbReference>
<protein>
    <recommendedName>
        <fullName evidence="9">DNA 3'-5' helicase</fullName>
        <ecNumber evidence="9">5.6.2.4</ecNumber>
    </recommendedName>
    <alternativeName>
        <fullName evidence="10">DNA 3'-5' helicase II</fullName>
    </alternativeName>
</protein>
<dbReference type="PROSITE" id="PS51217">
    <property type="entry name" value="UVRD_HELICASE_CTER"/>
    <property type="match status" value="1"/>
</dbReference>
<gene>
    <name evidence="15" type="ORF">CDSE_0474</name>
</gene>
<evidence type="ECO:0000256" key="7">
    <source>
        <dbReference type="ARBA" id="ARBA00023235"/>
    </source>
</evidence>
<keyword evidence="2 12" id="KW-0547">Nucleotide-binding</keyword>
<dbReference type="GO" id="GO:0000725">
    <property type="term" value="P:recombinational repair"/>
    <property type="evidence" value="ECO:0007669"/>
    <property type="project" value="TreeGrafter"/>
</dbReference>
<evidence type="ECO:0000313" key="16">
    <source>
        <dbReference type="Proteomes" id="UP000011547"/>
    </source>
</evidence>
<dbReference type="GO" id="GO:0005829">
    <property type="term" value="C:cytosol"/>
    <property type="evidence" value="ECO:0007669"/>
    <property type="project" value="TreeGrafter"/>
</dbReference>
<dbReference type="AlphaFoldDB" id="M1LRM9"/>
<evidence type="ECO:0000256" key="10">
    <source>
        <dbReference type="ARBA" id="ARBA00034923"/>
    </source>
</evidence>
<keyword evidence="6" id="KW-0238">DNA-binding</keyword>